<keyword evidence="2" id="KW-1185">Reference proteome</keyword>
<protein>
    <submittedName>
        <fullName evidence="1">Uncharacterized protein</fullName>
    </submittedName>
</protein>
<proteinExistence type="predicted"/>
<sequence>MKHLLLTLMIFLVGKAFSQTDKLYYEQKAFDLYQNEILDSFPVNKKIKIYQHAFDFHPKAFRFSIPNCLENIVWKNNEQFEEMTTYKERKIDFDSSLDFSKINKKQFKIKINGKGNFPKLLISSPHIEKGNNKRIFINLYEKHSERKEYIYHIEFNINGKIINWCRSEYYEIIIH</sequence>
<dbReference type="RefSeq" id="WP_188440519.1">
    <property type="nucleotide sequence ID" value="NZ_BMGK01000004.1"/>
</dbReference>
<organism evidence="1 2">
    <name type="scientific">Planktosalinus lacus</name>
    <dbReference type="NCBI Taxonomy" id="1526573"/>
    <lineage>
        <taxon>Bacteria</taxon>
        <taxon>Pseudomonadati</taxon>
        <taxon>Bacteroidota</taxon>
        <taxon>Flavobacteriia</taxon>
        <taxon>Flavobacteriales</taxon>
        <taxon>Flavobacteriaceae</taxon>
        <taxon>Planktosalinus</taxon>
    </lineage>
</organism>
<dbReference type="Proteomes" id="UP000652231">
    <property type="component" value="Unassembled WGS sequence"/>
</dbReference>
<evidence type="ECO:0000313" key="1">
    <source>
        <dbReference type="EMBL" id="GGD89544.1"/>
    </source>
</evidence>
<comment type="caution">
    <text evidence="1">The sequence shown here is derived from an EMBL/GenBank/DDBJ whole genome shotgun (WGS) entry which is preliminary data.</text>
</comment>
<reference evidence="1" key="1">
    <citation type="journal article" date="2014" name="Int. J. Syst. Evol. Microbiol.">
        <title>Complete genome sequence of Corynebacterium casei LMG S-19264T (=DSM 44701T), isolated from a smear-ripened cheese.</title>
        <authorList>
            <consortium name="US DOE Joint Genome Institute (JGI-PGF)"/>
            <person name="Walter F."/>
            <person name="Albersmeier A."/>
            <person name="Kalinowski J."/>
            <person name="Ruckert C."/>
        </authorList>
    </citation>
    <scope>NUCLEOTIDE SEQUENCE</scope>
    <source>
        <strain evidence="1">CGMCC 1.12924</strain>
    </source>
</reference>
<dbReference type="EMBL" id="BMGK01000004">
    <property type="protein sequence ID" value="GGD89544.1"/>
    <property type="molecule type" value="Genomic_DNA"/>
</dbReference>
<reference evidence="1" key="2">
    <citation type="submission" date="2020-09" db="EMBL/GenBank/DDBJ databases">
        <authorList>
            <person name="Sun Q."/>
            <person name="Zhou Y."/>
        </authorList>
    </citation>
    <scope>NUCLEOTIDE SEQUENCE</scope>
    <source>
        <strain evidence="1">CGMCC 1.12924</strain>
    </source>
</reference>
<accession>A0A8J2VA36</accession>
<name>A0A8J2VA36_9FLAO</name>
<dbReference type="AlphaFoldDB" id="A0A8J2VA36"/>
<gene>
    <name evidence="1" type="ORF">GCM10011312_11820</name>
</gene>
<evidence type="ECO:0000313" key="2">
    <source>
        <dbReference type="Proteomes" id="UP000652231"/>
    </source>
</evidence>